<reference evidence="2" key="1">
    <citation type="submission" date="2016-04" db="EMBL/GenBank/DDBJ databases">
        <authorList>
            <person name="Nguyen H.D."/>
            <person name="Kesanakurti P."/>
            <person name="Cullis J."/>
            <person name="Levesque C.A."/>
            <person name="Hambleton S."/>
        </authorList>
    </citation>
    <scope>NUCLEOTIDE SEQUENCE</scope>
    <source>
        <strain evidence="2">DAOMC 238032</strain>
    </source>
</reference>
<evidence type="ECO:0008006" key="4">
    <source>
        <dbReference type="Google" id="ProtNLM"/>
    </source>
</evidence>
<accession>A0A8T8SD43</accession>
<gene>
    <name evidence="2" type="ORF">A4X03_0g9211</name>
</gene>
<feature type="region of interest" description="Disordered" evidence="1">
    <location>
        <begin position="228"/>
        <end position="249"/>
    </location>
</feature>
<evidence type="ECO:0000313" key="2">
    <source>
        <dbReference type="EMBL" id="KAE8237157.1"/>
    </source>
</evidence>
<reference evidence="2" key="2">
    <citation type="journal article" date="2019" name="IMA Fungus">
        <title>Genome sequencing and comparison of five Tilletia species to identify candidate genes for the detection of regulated species infecting wheat.</title>
        <authorList>
            <person name="Nguyen H.D.T."/>
            <person name="Sultana T."/>
            <person name="Kesanakurti P."/>
            <person name="Hambleton S."/>
        </authorList>
    </citation>
    <scope>NUCLEOTIDE SEQUENCE</scope>
    <source>
        <strain evidence="2">DAOMC 238032</strain>
    </source>
</reference>
<sequence length="344" mass="36075">MPLFARSRRVELRLSPVPSGAAFASKTLCFGPSLPTTIELDGYVGDTPLPESDNAIFPSIGLAIDQAFISYDAPFFTLRSHNRQSDNIRVNGRLLYNRAHTLRQGDVLEFGEYIRNDKTFKIECAARARMVLPLGSGPAPTGTNWVGVRNLVDSIRRTTTLAAGRPGSQHTMSDGDTTAAHLLPVDAMPAMRPSMETALHRVPTSVLTSVLRSPKSSDVPVSVSASCSTTAASSTPPIPSAASQGVPFASLPSSQPDIVLSNLHSASGSPGSLPVANHSSSPVSTSYGAIVRTLRSVATTSPLELTSQSSEAPTVQVINGTGSRPSRVADTTDATVVDSALLAL</sequence>
<dbReference type="Proteomes" id="UP000077671">
    <property type="component" value="Unassembled WGS sequence"/>
</dbReference>
<feature type="region of interest" description="Disordered" evidence="1">
    <location>
        <begin position="263"/>
        <end position="283"/>
    </location>
</feature>
<dbReference type="EMBL" id="LWDD02003438">
    <property type="protein sequence ID" value="KAE8237157.1"/>
    <property type="molecule type" value="Genomic_DNA"/>
</dbReference>
<evidence type="ECO:0000256" key="1">
    <source>
        <dbReference type="SAM" id="MobiDB-lite"/>
    </source>
</evidence>
<comment type="caution">
    <text evidence="2">The sequence shown here is derived from an EMBL/GenBank/DDBJ whole genome shotgun (WGS) entry which is preliminary data.</text>
</comment>
<organism evidence="2 3">
    <name type="scientific">Tilletia caries</name>
    <name type="common">wheat bunt fungus</name>
    <dbReference type="NCBI Taxonomy" id="13290"/>
    <lineage>
        <taxon>Eukaryota</taxon>
        <taxon>Fungi</taxon>
        <taxon>Dikarya</taxon>
        <taxon>Basidiomycota</taxon>
        <taxon>Ustilaginomycotina</taxon>
        <taxon>Exobasidiomycetes</taxon>
        <taxon>Tilletiales</taxon>
        <taxon>Tilletiaceae</taxon>
        <taxon>Tilletia</taxon>
    </lineage>
</organism>
<evidence type="ECO:0000313" key="3">
    <source>
        <dbReference type="Proteomes" id="UP000077671"/>
    </source>
</evidence>
<dbReference type="AlphaFoldDB" id="A0A8T8SD43"/>
<protein>
    <recommendedName>
        <fullName evidence="4">FHA domain-containing protein</fullName>
    </recommendedName>
</protein>
<proteinExistence type="predicted"/>
<feature type="compositionally biased region" description="Low complexity" evidence="1">
    <location>
        <begin position="228"/>
        <end position="243"/>
    </location>
</feature>
<name>A0A8T8SD43_9BASI</name>